<dbReference type="InterPro" id="IPR015864">
    <property type="entry name" value="FAD_synthase"/>
</dbReference>
<dbReference type="InterPro" id="IPR023468">
    <property type="entry name" value="Riboflavin_kinase"/>
</dbReference>
<evidence type="ECO:0000256" key="6">
    <source>
        <dbReference type="ARBA" id="ARBA00022679"/>
    </source>
</evidence>
<evidence type="ECO:0000313" key="13">
    <source>
        <dbReference type="EMBL" id="RZT89046.1"/>
    </source>
</evidence>
<proteinExistence type="inferred from homology"/>
<evidence type="ECO:0000256" key="3">
    <source>
        <dbReference type="ARBA" id="ARBA00012393"/>
    </source>
</evidence>
<evidence type="ECO:0000256" key="1">
    <source>
        <dbReference type="ARBA" id="ARBA00004726"/>
    </source>
</evidence>
<evidence type="ECO:0000256" key="9">
    <source>
        <dbReference type="ARBA" id="ARBA00022827"/>
    </source>
</evidence>
<dbReference type="GO" id="GO:0009231">
    <property type="term" value="P:riboflavin biosynthetic process"/>
    <property type="evidence" value="ECO:0007669"/>
    <property type="project" value="InterPro"/>
</dbReference>
<comment type="pathway">
    <text evidence="1">Cofactor biosynthesis; FAD biosynthesis; FAD from FMN: step 1/1.</text>
</comment>
<feature type="domain" description="FAD synthetase" evidence="12">
    <location>
        <begin position="36"/>
        <end position="188"/>
    </location>
</feature>
<evidence type="ECO:0000259" key="12">
    <source>
        <dbReference type="Pfam" id="PF06574"/>
    </source>
</evidence>
<accession>A0A4Q7V3R7</accession>
<protein>
    <recommendedName>
        <fullName evidence="3">FAD synthase</fullName>
        <ecNumber evidence="3">2.7.7.2</ecNumber>
    </recommendedName>
</protein>
<dbReference type="Gene3D" id="3.40.50.620">
    <property type="entry name" value="HUPs"/>
    <property type="match status" value="1"/>
</dbReference>
<sequence>MIGNLPRDDSTAWPAALPRRRTPPLWRDLDEVPPGHGPCVVTIGVFDGVHRGHRHLIDRAVSIGRERDLPTVLMTFDPHPARVLGIDRDTAALSTIERRAELVAELGIDAICVLRFTPALAALSAHNFAERILSQTLHAEAVVVGANFTFGARGAGNLDTLRDLGERYGFTTAGVGLLEAVDTTTCSSTYTRRCVRTGDLPEATRTLGRPHRVDGYLHCGVLTVAPNTSLPPPGTYTGTVDTHPAVIEVTEHQTLHLHDTTSADEQFRAVSVAFHSQLDLPAPTSII</sequence>
<dbReference type="GO" id="GO:0009398">
    <property type="term" value="P:FMN biosynthetic process"/>
    <property type="evidence" value="ECO:0007669"/>
    <property type="project" value="TreeGrafter"/>
</dbReference>
<keyword evidence="14" id="KW-1185">Reference proteome</keyword>
<keyword evidence="10" id="KW-0067">ATP-binding</keyword>
<dbReference type="GO" id="GO:0006747">
    <property type="term" value="P:FAD biosynthetic process"/>
    <property type="evidence" value="ECO:0007669"/>
    <property type="project" value="UniProtKB-UniPathway"/>
</dbReference>
<keyword evidence="7 13" id="KW-0548">Nucleotidyltransferase</keyword>
<keyword evidence="5" id="KW-0288">FMN</keyword>
<dbReference type="GO" id="GO:0003919">
    <property type="term" value="F:FMN adenylyltransferase activity"/>
    <property type="evidence" value="ECO:0007669"/>
    <property type="project" value="UniProtKB-EC"/>
</dbReference>
<evidence type="ECO:0000256" key="5">
    <source>
        <dbReference type="ARBA" id="ARBA00022643"/>
    </source>
</evidence>
<dbReference type="CDD" id="cd02064">
    <property type="entry name" value="FAD_synthetase_N"/>
    <property type="match status" value="1"/>
</dbReference>
<comment type="similarity">
    <text evidence="2">Belongs to the RibF family.</text>
</comment>
<evidence type="ECO:0000256" key="8">
    <source>
        <dbReference type="ARBA" id="ARBA00022741"/>
    </source>
</evidence>
<keyword evidence="8" id="KW-0547">Nucleotide-binding</keyword>
<organism evidence="13 14">
    <name type="scientific">Pseudonocardia sediminis</name>
    <dbReference type="NCBI Taxonomy" id="1397368"/>
    <lineage>
        <taxon>Bacteria</taxon>
        <taxon>Bacillati</taxon>
        <taxon>Actinomycetota</taxon>
        <taxon>Actinomycetes</taxon>
        <taxon>Pseudonocardiales</taxon>
        <taxon>Pseudonocardiaceae</taxon>
        <taxon>Pseudonocardia</taxon>
    </lineage>
</organism>
<evidence type="ECO:0000256" key="7">
    <source>
        <dbReference type="ARBA" id="ARBA00022695"/>
    </source>
</evidence>
<evidence type="ECO:0000313" key="14">
    <source>
        <dbReference type="Proteomes" id="UP000291591"/>
    </source>
</evidence>
<dbReference type="EMBL" id="SHKL01000001">
    <property type="protein sequence ID" value="RZT89046.1"/>
    <property type="molecule type" value="Genomic_DNA"/>
</dbReference>
<dbReference type="FunFam" id="3.40.50.620:FF:000021">
    <property type="entry name" value="Riboflavin biosynthesis protein"/>
    <property type="match status" value="1"/>
</dbReference>
<dbReference type="PANTHER" id="PTHR22749">
    <property type="entry name" value="RIBOFLAVIN KINASE/FMN ADENYLYLTRANSFERASE"/>
    <property type="match status" value="1"/>
</dbReference>
<dbReference type="UniPathway" id="UPA00277">
    <property type="reaction ID" value="UER00407"/>
</dbReference>
<comment type="catalytic activity">
    <reaction evidence="11">
        <text>FMN + ATP + H(+) = FAD + diphosphate</text>
        <dbReference type="Rhea" id="RHEA:17237"/>
        <dbReference type="ChEBI" id="CHEBI:15378"/>
        <dbReference type="ChEBI" id="CHEBI:30616"/>
        <dbReference type="ChEBI" id="CHEBI:33019"/>
        <dbReference type="ChEBI" id="CHEBI:57692"/>
        <dbReference type="ChEBI" id="CHEBI:58210"/>
        <dbReference type="EC" id="2.7.7.2"/>
    </reaction>
</comment>
<evidence type="ECO:0000256" key="4">
    <source>
        <dbReference type="ARBA" id="ARBA00022630"/>
    </source>
</evidence>
<comment type="caution">
    <text evidence="13">The sequence shown here is derived from an EMBL/GenBank/DDBJ whole genome shotgun (WGS) entry which is preliminary data.</text>
</comment>
<keyword evidence="4" id="KW-0285">Flavoprotein</keyword>
<dbReference type="GO" id="GO:0005524">
    <property type="term" value="F:ATP binding"/>
    <property type="evidence" value="ECO:0007669"/>
    <property type="project" value="UniProtKB-KW"/>
</dbReference>
<gene>
    <name evidence="13" type="ORF">EV383_6001</name>
</gene>
<dbReference type="Proteomes" id="UP000291591">
    <property type="component" value="Unassembled WGS sequence"/>
</dbReference>
<evidence type="ECO:0000256" key="2">
    <source>
        <dbReference type="ARBA" id="ARBA00010214"/>
    </source>
</evidence>
<dbReference type="AlphaFoldDB" id="A0A4Q7V3R7"/>
<evidence type="ECO:0000256" key="11">
    <source>
        <dbReference type="ARBA" id="ARBA00049494"/>
    </source>
</evidence>
<dbReference type="EC" id="2.7.7.2" evidence="3"/>
<dbReference type="SUPFAM" id="SSF52374">
    <property type="entry name" value="Nucleotidylyl transferase"/>
    <property type="match status" value="1"/>
</dbReference>
<reference evidence="13 14" key="1">
    <citation type="submission" date="2019-02" db="EMBL/GenBank/DDBJ databases">
        <title>Sequencing the genomes of 1000 actinobacteria strains.</title>
        <authorList>
            <person name="Klenk H.-P."/>
        </authorList>
    </citation>
    <scope>NUCLEOTIDE SEQUENCE [LARGE SCALE GENOMIC DNA]</scope>
    <source>
        <strain evidence="13 14">DSM 45779</strain>
    </source>
</reference>
<dbReference type="PANTHER" id="PTHR22749:SF6">
    <property type="entry name" value="RIBOFLAVIN KINASE"/>
    <property type="match status" value="1"/>
</dbReference>
<dbReference type="InterPro" id="IPR014729">
    <property type="entry name" value="Rossmann-like_a/b/a_fold"/>
</dbReference>
<dbReference type="OrthoDB" id="9803667at2"/>
<keyword evidence="6 13" id="KW-0808">Transferase</keyword>
<name>A0A4Q7V3R7_PSEST</name>
<dbReference type="GO" id="GO:0008531">
    <property type="term" value="F:riboflavin kinase activity"/>
    <property type="evidence" value="ECO:0007669"/>
    <property type="project" value="TreeGrafter"/>
</dbReference>
<keyword evidence="9" id="KW-0274">FAD</keyword>
<dbReference type="Pfam" id="PF06574">
    <property type="entry name" value="FAD_syn"/>
    <property type="match status" value="1"/>
</dbReference>
<keyword evidence="13" id="KW-0418">Kinase</keyword>
<evidence type="ECO:0000256" key="10">
    <source>
        <dbReference type="ARBA" id="ARBA00022840"/>
    </source>
</evidence>